<protein>
    <submittedName>
        <fullName evidence="1">Uncharacterized protein</fullName>
    </submittedName>
</protein>
<evidence type="ECO:0000313" key="2">
    <source>
        <dbReference type="Proteomes" id="UP000187209"/>
    </source>
</evidence>
<evidence type="ECO:0000313" key="1">
    <source>
        <dbReference type="EMBL" id="OMJ73691.1"/>
    </source>
</evidence>
<comment type="caution">
    <text evidence="1">The sequence shown here is derived from an EMBL/GenBank/DDBJ whole genome shotgun (WGS) entry which is preliminary data.</text>
</comment>
<proteinExistence type="predicted"/>
<dbReference type="Proteomes" id="UP000187209">
    <property type="component" value="Unassembled WGS sequence"/>
</dbReference>
<reference evidence="1 2" key="1">
    <citation type="submission" date="2016-11" db="EMBL/GenBank/DDBJ databases">
        <title>The macronuclear genome of Stentor coeruleus: a giant cell with tiny introns.</title>
        <authorList>
            <person name="Slabodnick M."/>
            <person name="Ruby J.G."/>
            <person name="Reiff S.B."/>
            <person name="Swart E.C."/>
            <person name="Gosai S."/>
            <person name="Prabakaran S."/>
            <person name="Witkowska E."/>
            <person name="Larue G.E."/>
            <person name="Fisher S."/>
            <person name="Freeman R.M."/>
            <person name="Gunawardena J."/>
            <person name="Chu W."/>
            <person name="Stover N.A."/>
            <person name="Gregory B.D."/>
            <person name="Nowacki M."/>
            <person name="Derisi J."/>
            <person name="Roy S.W."/>
            <person name="Marshall W.F."/>
            <person name="Sood P."/>
        </authorList>
    </citation>
    <scope>NUCLEOTIDE SEQUENCE [LARGE SCALE GENOMIC DNA]</scope>
    <source>
        <strain evidence="1">WM001</strain>
    </source>
</reference>
<organism evidence="1 2">
    <name type="scientific">Stentor coeruleus</name>
    <dbReference type="NCBI Taxonomy" id="5963"/>
    <lineage>
        <taxon>Eukaryota</taxon>
        <taxon>Sar</taxon>
        <taxon>Alveolata</taxon>
        <taxon>Ciliophora</taxon>
        <taxon>Postciliodesmatophora</taxon>
        <taxon>Heterotrichea</taxon>
        <taxon>Heterotrichida</taxon>
        <taxon>Stentoridae</taxon>
        <taxon>Stentor</taxon>
    </lineage>
</organism>
<keyword evidence="2" id="KW-1185">Reference proteome</keyword>
<accession>A0A1R2BA68</accession>
<dbReference type="EMBL" id="MPUH01000803">
    <property type="protein sequence ID" value="OMJ73691.1"/>
    <property type="molecule type" value="Genomic_DNA"/>
</dbReference>
<gene>
    <name evidence="1" type="ORF">SteCoe_27567</name>
</gene>
<sequence length="159" mass="18718">MQVNSPRHGKRSETKCNLPRIKNINYYSTATPSPTSSGNSSFVHISHKNSVQNRPVRITRLNTRPGNNSRSRLIEDIRGGDIDYYEDYMYIIYRKNELKRCRRLPCDIFPYWFMDTMMFGELKNTKDEALSIDLSTSRRKGFENWSEELLEKLDSIKIL</sequence>
<dbReference type="AlphaFoldDB" id="A0A1R2BA68"/>
<name>A0A1R2BA68_9CILI</name>